<name>A0A4U5PS27_POPAL</name>
<evidence type="ECO:0000313" key="1">
    <source>
        <dbReference type="EMBL" id="TKS00168.1"/>
    </source>
</evidence>
<comment type="caution">
    <text evidence="1">The sequence shown here is derived from an EMBL/GenBank/DDBJ whole genome shotgun (WGS) entry which is preliminary data.</text>
</comment>
<reference evidence="1" key="1">
    <citation type="submission" date="2018-10" db="EMBL/GenBank/DDBJ databases">
        <title>Population genomic analysis revealed the cold adaptation of white poplar.</title>
        <authorList>
            <person name="Liu Y.-J."/>
        </authorList>
    </citation>
    <scope>NUCLEOTIDE SEQUENCE [LARGE SCALE GENOMIC DNA]</scope>
    <source>
        <strain evidence="1">PAL-ZL1</strain>
    </source>
</reference>
<gene>
    <name evidence="1" type="ORF">D5086_0000183810</name>
</gene>
<accession>A0A4U5PS27</accession>
<dbReference type="PANTHER" id="PTHR47481:SF34">
    <property type="entry name" value="CCHC-TYPE DOMAIN-CONTAINING PROTEIN"/>
    <property type="match status" value="1"/>
</dbReference>
<dbReference type="AlphaFoldDB" id="A0A4U5PS27"/>
<protein>
    <submittedName>
        <fullName evidence="1">Uncharacterized protein</fullName>
    </submittedName>
</protein>
<sequence length="266" mass="29389">MGVSEFLQTIKGRADELAILEAPVDAEDLSDKILEGLGDDYKELTRAVQARDNPVSFDELHEKLLNFEASLQHVSHPDQSYFPAFAYLANRHLAPYRQPSYSYGRHTGWRSPSNTSSIGWCPSSSPNTLFSTLSQSGSVIPRPTRHPSKPYFAPIPLCTVLIIVSSPSAVCSPHQLNCEDPTMPQVTPPTSPHVPLISLILPTPTHQICPTEILPAPSLPTHPMQTRAKNNIHKPINKLNLSIMLNLNSDLEPTISAQALQNPKWR</sequence>
<dbReference type="STRING" id="43335.A0A4U5PS27"/>
<dbReference type="EMBL" id="RCHU01000607">
    <property type="protein sequence ID" value="TKS00168.1"/>
    <property type="molecule type" value="Genomic_DNA"/>
</dbReference>
<dbReference type="PANTHER" id="PTHR47481">
    <property type="match status" value="1"/>
</dbReference>
<proteinExistence type="predicted"/>
<organism evidence="1">
    <name type="scientific">Populus alba</name>
    <name type="common">White poplar</name>
    <dbReference type="NCBI Taxonomy" id="43335"/>
    <lineage>
        <taxon>Eukaryota</taxon>
        <taxon>Viridiplantae</taxon>
        <taxon>Streptophyta</taxon>
        <taxon>Embryophyta</taxon>
        <taxon>Tracheophyta</taxon>
        <taxon>Spermatophyta</taxon>
        <taxon>Magnoliopsida</taxon>
        <taxon>eudicotyledons</taxon>
        <taxon>Gunneridae</taxon>
        <taxon>Pentapetalae</taxon>
        <taxon>rosids</taxon>
        <taxon>fabids</taxon>
        <taxon>Malpighiales</taxon>
        <taxon>Salicaceae</taxon>
        <taxon>Saliceae</taxon>
        <taxon>Populus</taxon>
    </lineage>
</organism>